<name>A0A1L9PVD0_ASPVE</name>
<dbReference type="Proteomes" id="UP000184073">
    <property type="component" value="Unassembled WGS sequence"/>
</dbReference>
<dbReference type="EMBL" id="KV878133">
    <property type="protein sequence ID" value="OJJ05481.1"/>
    <property type="molecule type" value="Genomic_DNA"/>
</dbReference>
<dbReference type="VEuPathDB" id="FungiDB:ASPVEDRAFT_855179"/>
<evidence type="ECO:0000313" key="2">
    <source>
        <dbReference type="Proteomes" id="UP000184073"/>
    </source>
</evidence>
<sequence length="209" mass="23315">MEEFISPTDISEPSNGPDKWSAYVEENPVEPDGVTQDINTADHGYNWRETDEALMHEISSGPTVRMVEGCVFDTDKEMIEFFPGQFVAGDAFKPTLIALADKKTDAVKDFCGTQRRNAQFCLIRGNDPRDKRLLPATWAVKDNGVNVRAQVRGGNSARELAIEFVVYLQGSPEIPSARQSARRTFTACHTPETLFYTFPARTRCTISST</sequence>
<evidence type="ECO:0000313" key="1">
    <source>
        <dbReference type="EMBL" id="OJJ05481.1"/>
    </source>
</evidence>
<dbReference type="AlphaFoldDB" id="A0A1L9PVD0"/>
<keyword evidence="2" id="KW-1185">Reference proteome</keyword>
<gene>
    <name evidence="1" type="ORF">ASPVEDRAFT_855179</name>
</gene>
<dbReference type="GeneID" id="63733219"/>
<organism evidence="1 2">
    <name type="scientific">Aspergillus versicolor CBS 583.65</name>
    <dbReference type="NCBI Taxonomy" id="1036611"/>
    <lineage>
        <taxon>Eukaryota</taxon>
        <taxon>Fungi</taxon>
        <taxon>Dikarya</taxon>
        <taxon>Ascomycota</taxon>
        <taxon>Pezizomycotina</taxon>
        <taxon>Eurotiomycetes</taxon>
        <taxon>Eurotiomycetidae</taxon>
        <taxon>Eurotiales</taxon>
        <taxon>Aspergillaceae</taxon>
        <taxon>Aspergillus</taxon>
        <taxon>Aspergillus subgen. Nidulantes</taxon>
    </lineage>
</organism>
<proteinExistence type="predicted"/>
<reference evidence="2" key="1">
    <citation type="journal article" date="2017" name="Genome Biol.">
        <title>Comparative genomics reveals high biological diversity and specific adaptations in the industrially and medically important fungal genus Aspergillus.</title>
        <authorList>
            <person name="de Vries R.P."/>
            <person name="Riley R."/>
            <person name="Wiebenga A."/>
            <person name="Aguilar-Osorio G."/>
            <person name="Amillis S."/>
            <person name="Uchima C.A."/>
            <person name="Anderluh G."/>
            <person name="Asadollahi M."/>
            <person name="Askin M."/>
            <person name="Barry K."/>
            <person name="Battaglia E."/>
            <person name="Bayram O."/>
            <person name="Benocci T."/>
            <person name="Braus-Stromeyer S.A."/>
            <person name="Caldana C."/>
            <person name="Canovas D."/>
            <person name="Cerqueira G.C."/>
            <person name="Chen F."/>
            <person name="Chen W."/>
            <person name="Choi C."/>
            <person name="Clum A."/>
            <person name="Dos Santos R.A."/>
            <person name="Damasio A.R."/>
            <person name="Diallinas G."/>
            <person name="Emri T."/>
            <person name="Fekete E."/>
            <person name="Flipphi M."/>
            <person name="Freyberg S."/>
            <person name="Gallo A."/>
            <person name="Gournas C."/>
            <person name="Habgood R."/>
            <person name="Hainaut M."/>
            <person name="Harispe M.L."/>
            <person name="Henrissat B."/>
            <person name="Hilden K.S."/>
            <person name="Hope R."/>
            <person name="Hossain A."/>
            <person name="Karabika E."/>
            <person name="Karaffa L."/>
            <person name="Karanyi Z."/>
            <person name="Krasevec N."/>
            <person name="Kuo A."/>
            <person name="Kusch H."/>
            <person name="LaButti K."/>
            <person name="Lagendijk E.L."/>
            <person name="Lapidus A."/>
            <person name="Levasseur A."/>
            <person name="Lindquist E."/>
            <person name="Lipzen A."/>
            <person name="Logrieco A.F."/>
            <person name="MacCabe A."/>
            <person name="Maekelae M.R."/>
            <person name="Malavazi I."/>
            <person name="Melin P."/>
            <person name="Meyer V."/>
            <person name="Mielnichuk N."/>
            <person name="Miskei M."/>
            <person name="Molnar A.P."/>
            <person name="Mule G."/>
            <person name="Ngan C.Y."/>
            <person name="Orejas M."/>
            <person name="Orosz E."/>
            <person name="Ouedraogo J.P."/>
            <person name="Overkamp K.M."/>
            <person name="Park H.-S."/>
            <person name="Perrone G."/>
            <person name="Piumi F."/>
            <person name="Punt P.J."/>
            <person name="Ram A.F."/>
            <person name="Ramon A."/>
            <person name="Rauscher S."/>
            <person name="Record E."/>
            <person name="Riano-Pachon D.M."/>
            <person name="Robert V."/>
            <person name="Roehrig J."/>
            <person name="Ruller R."/>
            <person name="Salamov A."/>
            <person name="Salih N.S."/>
            <person name="Samson R.A."/>
            <person name="Sandor E."/>
            <person name="Sanguinetti M."/>
            <person name="Schuetze T."/>
            <person name="Sepcic K."/>
            <person name="Shelest E."/>
            <person name="Sherlock G."/>
            <person name="Sophianopoulou V."/>
            <person name="Squina F.M."/>
            <person name="Sun H."/>
            <person name="Susca A."/>
            <person name="Todd R.B."/>
            <person name="Tsang A."/>
            <person name="Unkles S.E."/>
            <person name="van de Wiele N."/>
            <person name="van Rossen-Uffink D."/>
            <person name="Oliveira J.V."/>
            <person name="Vesth T.C."/>
            <person name="Visser J."/>
            <person name="Yu J.-H."/>
            <person name="Zhou M."/>
            <person name="Andersen M.R."/>
            <person name="Archer D.B."/>
            <person name="Baker S.E."/>
            <person name="Benoit I."/>
            <person name="Brakhage A.A."/>
            <person name="Braus G.H."/>
            <person name="Fischer R."/>
            <person name="Frisvad J.C."/>
            <person name="Goldman G.H."/>
            <person name="Houbraken J."/>
            <person name="Oakley B."/>
            <person name="Pocsi I."/>
            <person name="Scazzocchio C."/>
            <person name="Seiboth B."/>
            <person name="vanKuyk P.A."/>
            <person name="Wortman J."/>
            <person name="Dyer P.S."/>
            <person name="Grigoriev I.V."/>
        </authorList>
    </citation>
    <scope>NUCLEOTIDE SEQUENCE [LARGE SCALE GENOMIC DNA]</scope>
    <source>
        <strain evidence="2">CBS 583.65</strain>
    </source>
</reference>
<dbReference type="RefSeq" id="XP_040671243.1">
    <property type="nucleotide sequence ID" value="XM_040817708.1"/>
</dbReference>
<accession>A0A1L9PVD0</accession>
<protein>
    <submittedName>
        <fullName evidence="1">Uncharacterized protein</fullName>
    </submittedName>
</protein>